<sequence>MSIWRVLLSILFPPLAVIDKGCGSILIVLILTICGWIPGVIAALIILNNPKR</sequence>
<dbReference type="GO" id="GO:0016020">
    <property type="term" value="C:membrane"/>
    <property type="evidence" value="ECO:0007669"/>
    <property type="project" value="UniProtKB-SubCell"/>
</dbReference>
<comment type="caution">
    <text evidence="7">The sequence shown here is derived from an EMBL/GenBank/DDBJ whole genome shotgun (WGS) entry which is preliminary data.</text>
</comment>
<evidence type="ECO:0000256" key="2">
    <source>
        <dbReference type="ARBA" id="ARBA00009530"/>
    </source>
</evidence>
<evidence type="ECO:0000256" key="4">
    <source>
        <dbReference type="ARBA" id="ARBA00022989"/>
    </source>
</evidence>
<dbReference type="Pfam" id="PF01679">
    <property type="entry name" value="Pmp3"/>
    <property type="match status" value="1"/>
</dbReference>
<dbReference type="AlphaFoldDB" id="A0A9X1FQN6"/>
<name>A0A9X1FQN6_9FLAO</name>
<evidence type="ECO:0000313" key="8">
    <source>
        <dbReference type="Proteomes" id="UP001138686"/>
    </source>
</evidence>
<comment type="similarity">
    <text evidence="2">Belongs to the UPF0057 (PMP3) family.</text>
</comment>
<feature type="transmembrane region" description="Helical" evidence="6">
    <location>
        <begin position="26"/>
        <end position="47"/>
    </location>
</feature>
<evidence type="ECO:0000256" key="6">
    <source>
        <dbReference type="SAM" id="Phobius"/>
    </source>
</evidence>
<evidence type="ECO:0000313" key="7">
    <source>
        <dbReference type="EMBL" id="MBW2938816.1"/>
    </source>
</evidence>
<reference evidence="7" key="1">
    <citation type="submission" date="2021-07" db="EMBL/GenBank/DDBJ databases">
        <title>Aureisphaera sp. CAU 1614 isolated from sea sediment.</title>
        <authorList>
            <person name="Kim W."/>
        </authorList>
    </citation>
    <scope>NUCLEOTIDE SEQUENCE</scope>
    <source>
        <strain evidence="7">CAU 1614</strain>
    </source>
</reference>
<dbReference type="Proteomes" id="UP001138686">
    <property type="component" value="Unassembled WGS sequence"/>
</dbReference>
<evidence type="ECO:0000256" key="1">
    <source>
        <dbReference type="ARBA" id="ARBA00004370"/>
    </source>
</evidence>
<keyword evidence="8" id="KW-1185">Reference proteome</keyword>
<organism evidence="7 8">
    <name type="scientific">Halomarinibacterium sedimenti</name>
    <dbReference type="NCBI Taxonomy" id="2857106"/>
    <lineage>
        <taxon>Bacteria</taxon>
        <taxon>Pseudomonadati</taxon>
        <taxon>Bacteroidota</taxon>
        <taxon>Flavobacteriia</taxon>
        <taxon>Flavobacteriales</taxon>
        <taxon>Flavobacteriaceae</taxon>
        <taxon>Halomarinibacterium</taxon>
    </lineage>
</organism>
<protein>
    <submittedName>
        <fullName evidence="7">YqaE/Pmp3 family membrane protein</fullName>
    </submittedName>
</protein>
<dbReference type="RefSeq" id="WP_219053340.1">
    <property type="nucleotide sequence ID" value="NZ_JAHWDP010000005.1"/>
</dbReference>
<keyword evidence="4 6" id="KW-1133">Transmembrane helix</keyword>
<accession>A0A9X1FQN6</accession>
<keyword evidence="5 6" id="KW-0472">Membrane</keyword>
<dbReference type="EMBL" id="JAHWDP010000005">
    <property type="protein sequence ID" value="MBW2938816.1"/>
    <property type="molecule type" value="Genomic_DNA"/>
</dbReference>
<dbReference type="InterPro" id="IPR000612">
    <property type="entry name" value="PMP3"/>
</dbReference>
<keyword evidence="3 6" id="KW-0812">Transmembrane</keyword>
<evidence type="ECO:0000256" key="3">
    <source>
        <dbReference type="ARBA" id="ARBA00022692"/>
    </source>
</evidence>
<evidence type="ECO:0000256" key="5">
    <source>
        <dbReference type="ARBA" id="ARBA00023136"/>
    </source>
</evidence>
<comment type="subcellular location">
    <subcellularLocation>
        <location evidence="1">Membrane</location>
    </subcellularLocation>
</comment>
<proteinExistence type="inferred from homology"/>
<gene>
    <name evidence="7" type="ORF">KXJ69_11905</name>
</gene>